<evidence type="ECO:0000313" key="2">
    <source>
        <dbReference type="EMBL" id="CAG9611827.1"/>
    </source>
</evidence>
<evidence type="ECO:0000256" key="1">
    <source>
        <dbReference type="SAM" id="Coils"/>
    </source>
</evidence>
<keyword evidence="1" id="KW-0175">Coiled coil</keyword>
<feature type="coiled-coil region" evidence="1">
    <location>
        <begin position="50"/>
        <end position="77"/>
    </location>
</feature>
<protein>
    <recommendedName>
        <fullName evidence="4">DUF3958 domain-containing protein</fullName>
    </recommendedName>
</protein>
<accession>A0ABM8Y7Y3</accession>
<gene>
    <name evidence="2" type="ORF">BACCIP111899_00999</name>
</gene>
<dbReference type="Proteomes" id="UP000789423">
    <property type="component" value="Unassembled WGS sequence"/>
</dbReference>
<dbReference type="Pfam" id="PF13125">
    <property type="entry name" value="DUF3958"/>
    <property type="match status" value="1"/>
</dbReference>
<organism evidence="2 3">
    <name type="scientific">Bacillus rhizoplanae</name>
    <dbReference type="NCBI Taxonomy" id="2880966"/>
    <lineage>
        <taxon>Bacteria</taxon>
        <taxon>Bacillati</taxon>
        <taxon>Bacillota</taxon>
        <taxon>Bacilli</taxon>
        <taxon>Bacillales</taxon>
        <taxon>Bacillaceae</taxon>
        <taxon>Bacillus</taxon>
    </lineage>
</organism>
<comment type="caution">
    <text evidence="2">The sequence shown here is derived from an EMBL/GenBank/DDBJ whole genome shotgun (WGS) entry which is preliminary data.</text>
</comment>
<reference evidence="2 3" key="1">
    <citation type="submission" date="2021-10" db="EMBL/GenBank/DDBJ databases">
        <authorList>
            <person name="Criscuolo A."/>
        </authorList>
    </citation>
    <scope>NUCLEOTIDE SEQUENCE [LARGE SCALE GENOMIC DNA]</scope>
    <source>
        <strain evidence="3">CIP 111899</strain>
    </source>
</reference>
<keyword evidence="3" id="KW-1185">Reference proteome</keyword>
<proteinExistence type="predicted"/>
<dbReference type="EMBL" id="CAKJTI010000003">
    <property type="protein sequence ID" value="CAG9611827.1"/>
    <property type="molecule type" value="Genomic_DNA"/>
</dbReference>
<dbReference type="InterPro" id="IPR025014">
    <property type="entry name" value="DUF3958"/>
</dbReference>
<evidence type="ECO:0000313" key="3">
    <source>
        <dbReference type="Proteomes" id="UP000789423"/>
    </source>
</evidence>
<sequence length="91" mass="11239">MQKQGQTETDFYEWKSQSYCLFERILETWHNDRELGKFFHNLRQDVCQLERKLTHELEEQKETLLKEKQNLSNLENDFIYQRQSLAREVNL</sequence>
<name>A0ABM8Y7Y3_9BACI</name>
<evidence type="ECO:0008006" key="4">
    <source>
        <dbReference type="Google" id="ProtNLM"/>
    </source>
</evidence>